<dbReference type="AlphaFoldDB" id="A0AAP0K569"/>
<feature type="repeat" description="PPR" evidence="2">
    <location>
        <begin position="388"/>
        <end position="422"/>
    </location>
</feature>
<dbReference type="Pfam" id="PF13041">
    <property type="entry name" value="PPR_2"/>
    <property type="match status" value="2"/>
</dbReference>
<evidence type="ECO:0000256" key="1">
    <source>
        <dbReference type="ARBA" id="ARBA00022737"/>
    </source>
</evidence>
<feature type="repeat" description="PPR" evidence="2">
    <location>
        <begin position="290"/>
        <end position="320"/>
    </location>
</feature>
<evidence type="ECO:0000313" key="4">
    <source>
        <dbReference type="Proteomes" id="UP001417504"/>
    </source>
</evidence>
<feature type="repeat" description="PPR" evidence="2">
    <location>
        <begin position="153"/>
        <end position="187"/>
    </location>
</feature>
<dbReference type="InterPro" id="IPR046848">
    <property type="entry name" value="E_motif"/>
</dbReference>
<accession>A0AAP0K569</accession>
<dbReference type="InterPro" id="IPR046960">
    <property type="entry name" value="PPR_At4g14850-like_plant"/>
</dbReference>
<dbReference type="EMBL" id="JBBNAE010000002">
    <property type="protein sequence ID" value="KAK9146127.1"/>
    <property type="molecule type" value="Genomic_DNA"/>
</dbReference>
<gene>
    <name evidence="3" type="ORF">Sjap_006030</name>
</gene>
<evidence type="ECO:0000313" key="3">
    <source>
        <dbReference type="EMBL" id="KAK9146127.1"/>
    </source>
</evidence>
<dbReference type="PROSITE" id="PS51375">
    <property type="entry name" value="PPR"/>
    <property type="match status" value="5"/>
</dbReference>
<feature type="repeat" description="PPR" evidence="2">
    <location>
        <begin position="52"/>
        <end position="86"/>
    </location>
</feature>
<protein>
    <recommendedName>
        <fullName evidence="5">Pentatricopeptide repeat-containing protein At2g22410, mitochondrial-like</fullName>
    </recommendedName>
</protein>
<dbReference type="PANTHER" id="PTHR47926:SF387">
    <property type="entry name" value="PENTATRICOPEPTIDE REPEAT-CONTAINING PROTEIN"/>
    <property type="match status" value="1"/>
</dbReference>
<dbReference type="PANTHER" id="PTHR47926">
    <property type="entry name" value="PENTATRICOPEPTIDE REPEAT-CONTAINING PROTEIN"/>
    <property type="match status" value="1"/>
</dbReference>
<name>A0AAP0K569_9MAGN</name>
<dbReference type="FunFam" id="1.25.40.10:FF:000184">
    <property type="entry name" value="Pentatricopeptide repeat-containing protein, chloroplastic"/>
    <property type="match status" value="1"/>
</dbReference>
<dbReference type="GO" id="GO:0009451">
    <property type="term" value="P:RNA modification"/>
    <property type="evidence" value="ECO:0007669"/>
    <property type="project" value="InterPro"/>
</dbReference>
<dbReference type="InterPro" id="IPR011990">
    <property type="entry name" value="TPR-like_helical_dom_sf"/>
</dbReference>
<dbReference type="NCBIfam" id="TIGR00756">
    <property type="entry name" value="PPR"/>
    <property type="match status" value="6"/>
</dbReference>
<keyword evidence="4" id="KW-1185">Reference proteome</keyword>
<dbReference type="FunFam" id="1.25.40.10:FF:000348">
    <property type="entry name" value="Pentatricopeptide repeat-containing protein chloroplastic"/>
    <property type="match status" value="1"/>
</dbReference>
<dbReference type="Pfam" id="PF01535">
    <property type="entry name" value="PPR"/>
    <property type="match status" value="6"/>
</dbReference>
<evidence type="ECO:0008006" key="5">
    <source>
        <dbReference type="Google" id="ProtNLM"/>
    </source>
</evidence>
<proteinExistence type="predicted"/>
<dbReference type="Gene3D" id="1.25.40.10">
    <property type="entry name" value="Tetratricopeptide repeat domain"/>
    <property type="match status" value="4"/>
</dbReference>
<dbReference type="Proteomes" id="UP001417504">
    <property type="component" value="Unassembled WGS sequence"/>
</dbReference>
<evidence type="ECO:0000256" key="2">
    <source>
        <dbReference type="PROSITE-ProRule" id="PRU00708"/>
    </source>
</evidence>
<sequence length="617" mass="69195">MSQLKQIQSHMTRTGLITHTFPVSRLLSFCALSNSGDIDHARRIFDQIRSPNTYIWNTMIRGYLNSKHIDRSLALFRRMVREGAELDARSFVFALKSCEGIEAVGAVGGIFCVICKLGFDSETLIRNGLIHVYVKNGCLDFARQVFDLSPVRDVVSWTTMIDGYGQRGFGEEGIRVFKLMLLSGEVAPNDVTMIAALTVCSVIGDLSIGRWVHGLIEECNVEVTLKLLNSLVDMYAKCGCLNTARRVFNVMEVRDVYTWTSMIDGYAKQGDLELARRFFDEMPERNIVSWNAMIAGYSQKNRPKEALELFYKMEGVGERPVEGTLVCVLSACAQLGCFDIGRQIYNKYVRPKRVLSSITLGNAFIDMCAKCGNVDEASLFFNSMPERDLVTWNSMIVGYAAHGNANQALKLFIQLIDNGIKPDDITFVGVLSACSHGGLVEQGREYFKDMKRVFGIDPKAEHYACMIDLLGRVGHLGEAFDLIQRMPMKPDEAAWGALLNACRLHGNVDLGKLASHKLLSLNSYDSGIYVLLANMYASKRRWNDLRTVRSMMREKGVKKTPGFSSIEVDGKSCKFFVADKSNPQSELMYNLLDDMFLLLKLEGYVPDTSLHLLYHSP</sequence>
<dbReference type="Pfam" id="PF20431">
    <property type="entry name" value="E_motif"/>
    <property type="match status" value="1"/>
</dbReference>
<reference evidence="3 4" key="1">
    <citation type="submission" date="2024-01" db="EMBL/GenBank/DDBJ databases">
        <title>Genome assemblies of Stephania.</title>
        <authorList>
            <person name="Yang L."/>
        </authorList>
    </citation>
    <scope>NUCLEOTIDE SEQUENCE [LARGE SCALE GENOMIC DNA]</scope>
    <source>
        <strain evidence="3">QJT</strain>
        <tissue evidence="3">Leaf</tissue>
    </source>
</reference>
<comment type="caution">
    <text evidence="3">The sequence shown here is derived from an EMBL/GenBank/DDBJ whole genome shotgun (WGS) entry which is preliminary data.</text>
</comment>
<keyword evidence="1" id="KW-0677">Repeat</keyword>
<organism evidence="3 4">
    <name type="scientific">Stephania japonica</name>
    <dbReference type="NCBI Taxonomy" id="461633"/>
    <lineage>
        <taxon>Eukaryota</taxon>
        <taxon>Viridiplantae</taxon>
        <taxon>Streptophyta</taxon>
        <taxon>Embryophyta</taxon>
        <taxon>Tracheophyta</taxon>
        <taxon>Spermatophyta</taxon>
        <taxon>Magnoliopsida</taxon>
        <taxon>Ranunculales</taxon>
        <taxon>Menispermaceae</taxon>
        <taxon>Menispermoideae</taxon>
        <taxon>Cissampelideae</taxon>
        <taxon>Stephania</taxon>
    </lineage>
</organism>
<dbReference type="GO" id="GO:0003723">
    <property type="term" value="F:RNA binding"/>
    <property type="evidence" value="ECO:0007669"/>
    <property type="project" value="InterPro"/>
</dbReference>
<dbReference type="InterPro" id="IPR002885">
    <property type="entry name" value="PPR_rpt"/>
</dbReference>
<feature type="repeat" description="PPR" evidence="2">
    <location>
        <begin position="255"/>
        <end position="289"/>
    </location>
</feature>